<gene>
    <name evidence="4" type="ORF">R7226_28320</name>
</gene>
<name>A0ABU4I012_9ACTN</name>
<keyword evidence="3" id="KW-0732">Signal</keyword>
<sequence length="341" mass="36380">MSTTAATQLWITRCPVPTASSVAFDRGLLERDLGPLGVAVQYLQDAPDLSVRDAHFHHRLDGLVREGGNVPALWARANGTDTRLIALTWIDEYQALLTRDPALAGDPSKLAGKRIGIPRYRDAVVDFHAAMALRGAQATLSLAGLSLDDVELVDLPTQRNTEAWGPGDRAPRGVWALELEALADGRADAVYVKGAPGVAAARADGVREVAEFGFHADPAVRVNNGTPRTITVATPLLEQQPEVVARYLATLLDAADWASANGDEVARVLAAETGGDADGVARAYGDARLHPDLRDDWLDALEQERAFLAQQGLLAAGGDFDVREWVDPAPLAAARALLADR</sequence>
<dbReference type="Gene3D" id="3.40.190.10">
    <property type="entry name" value="Periplasmic binding protein-like II"/>
    <property type="match status" value="1"/>
</dbReference>
<accession>A0ABU4I012</accession>
<keyword evidence="5" id="KW-1185">Reference proteome</keyword>
<comment type="subcellular location">
    <subcellularLocation>
        <location evidence="1">Periplasm</location>
    </subcellularLocation>
</comment>
<evidence type="ECO:0000256" key="3">
    <source>
        <dbReference type="ARBA" id="ARBA00022729"/>
    </source>
</evidence>
<dbReference type="Proteomes" id="UP001284601">
    <property type="component" value="Unassembled WGS sequence"/>
</dbReference>
<dbReference type="RefSeq" id="WP_318600822.1">
    <property type="nucleotide sequence ID" value="NZ_JAWSTH010000132.1"/>
</dbReference>
<comment type="caution">
    <text evidence="4">The sequence shown here is derived from an EMBL/GenBank/DDBJ whole genome shotgun (WGS) entry which is preliminary data.</text>
</comment>
<dbReference type="PANTHER" id="PTHR30024:SF47">
    <property type="entry name" value="TAURINE-BINDING PERIPLASMIC PROTEIN"/>
    <property type="match status" value="1"/>
</dbReference>
<evidence type="ECO:0000256" key="1">
    <source>
        <dbReference type="ARBA" id="ARBA00004418"/>
    </source>
</evidence>
<protein>
    <recommendedName>
        <fullName evidence="6">ABC transporter substrate-binding protein</fullName>
    </recommendedName>
</protein>
<evidence type="ECO:0000313" key="5">
    <source>
        <dbReference type="Proteomes" id="UP001284601"/>
    </source>
</evidence>
<evidence type="ECO:0000256" key="2">
    <source>
        <dbReference type="ARBA" id="ARBA00010742"/>
    </source>
</evidence>
<dbReference type="SUPFAM" id="SSF53850">
    <property type="entry name" value="Periplasmic binding protein-like II"/>
    <property type="match status" value="1"/>
</dbReference>
<dbReference type="EMBL" id="JAWSTH010000132">
    <property type="protein sequence ID" value="MDW5598297.1"/>
    <property type="molecule type" value="Genomic_DNA"/>
</dbReference>
<dbReference type="Gene3D" id="3.40.190.270">
    <property type="match status" value="1"/>
</dbReference>
<organism evidence="4 5">
    <name type="scientific">Conexibacter stalactiti</name>
    <dbReference type="NCBI Taxonomy" id="1940611"/>
    <lineage>
        <taxon>Bacteria</taxon>
        <taxon>Bacillati</taxon>
        <taxon>Actinomycetota</taxon>
        <taxon>Thermoleophilia</taxon>
        <taxon>Solirubrobacterales</taxon>
        <taxon>Conexibacteraceae</taxon>
        <taxon>Conexibacter</taxon>
    </lineage>
</organism>
<proteinExistence type="inferred from homology"/>
<reference evidence="5" key="1">
    <citation type="submission" date="2023-07" db="EMBL/GenBank/DDBJ databases">
        <title>Conexibacter stalactiti sp. nov., isolated from stalactites in a lava cave and emended description of the genus Conexibacter.</title>
        <authorList>
            <person name="Lee S.D."/>
        </authorList>
    </citation>
    <scope>NUCLEOTIDE SEQUENCE [LARGE SCALE GENOMIC DNA]</scope>
    <source>
        <strain evidence="5">KCTC 39840</strain>
    </source>
</reference>
<evidence type="ECO:0008006" key="6">
    <source>
        <dbReference type="Google" id="ProtNLM"/>
    </source>
</evidence>
<evidence type="ECO:0000313" key="4">
    <source>
        <dbReference type="EMBL" id="MDW5598297.1"/>
    </source>
</evidence>
<comment type="similarity">
    <text evidence="2">Belongs to the bacterial solute-binding protein SsuA/TauA family.</text>
</comment>
<dbReference type="PANTHER" id="PTHR30024">
    <property type="entry name" value="ALIPHATIC SULFONATES-BINDING PROTEIN-RELATED"/>
    <property type="match status" value="1"/>
</dbReference>